<evidence type="ECO:0000313" key="1">
    <source>
        <dbReference type="EMBL" id="CAB0007421.1"/>
    </source>
</evidence>
<reference evidence="1 2" key="1">
    <citation type="submission" date="2020-02" db="EMBL/GenBank/DDBJ databases">
        <authorList>
            <person name="Ferguson B K."/>
        </authorList>
    </citation>
    <scope>NUCLEOTIDE SEQUENCE [LARGE SCALE GENOMIC DNA]</scope>
</reference>
<organism evidence="1 2">
    <name type="scientific">Nesidiocoris tenuis</name>
    <dbReference type="NCBI Taxonomy" id="355587"/>
    <lineage>
        <taxon>Eukaryota</taxon>
        <taxon>Metazoa</taxon>
        <taxon>Ecdysozoa</taxon>
        <taxon>Arthropoda</taxon>
        <taxon>Hexapoda</taxon>
        <taxon>Insecta</taxon>
        <taxon>Pterygota</taxon>
        <taxon>Neoptera</taxon>
        <taxon>Paraneoptera</taxon>
        <taxon>Hemiptera</taxon>
        <taxon>Heteroptera</taxon>
        <taxon>Panheteroptera</taxon>
        <taxon>Cimicomorpha</taxon>
        <taxon>Miridae</taxon>
        <taxon>Dicyphina</taxon>
        <taxon>Nesidiocoris</taxon>
    </lineage>
</organism>
<feature type="non-terminal residue" evidence="1">
    <location>
        <position position="1"/>
    </location>
</feature>
<evidence type="ECO:0000313" key="2">
    <source>
        <dbReference type="Proteomes" id="UP000479000"/>
    </source>
</evidence>
<keyword evidence="2" id="KW-1185">Reference proteome</keyword>
<protein>
    <submittedName>
        <fullName evidence="1">Uncharacterized protein</fullName>
    </submittedName>
</protein>
<proteinExistence type="predicted"/>
<gene>
    <name evidence="1" type="ORF">NTEN_LOCUS12705</name>
</gene>
<dbReference type="EMBL" id="CADCXU010019063">
    <property type="protein sequence ID" value="CAB0007421.1"/>
    <property type="molecule type" value="Genomic_DNA"/>
</dbReference>
<name>A0A6H5GWH5_9HEMI</name>
<dbReference type="AlphaFoldDB" id="A0A6H5GWH5"/>
<sequence length="111" mass="11862">DTQGGSCVGRGALVAEGDHYWGSRCSGRGAGTGNPCKPIVPLPPSSHSQDSPVSACAAWTRWRIDFDTAARPISGKYQPARAPHPSVDKQPFYHAVIQPFPRSVCLIGYNN</sequence>
<accession>A0A6H5GWH5</accession>
<dbReference type="Proteomes" id="UP000479000">
    <property type="component" value="Unassembled WGS sequence"/>
</dbReference>